<dbReference type="AlphaFoldDB" id="A0A8J4T1W5"/>
<evidence type="ECO:0000256" key="4">
    <source>
        <dbReference type="SAM" id="MobiDB-lite"/>
    </source>
</evidence>
<dbReference type="CDD" id="cd00200">
    <property type="entry name" value="WD40"/>
    <property type="match status" value="1"/>
</dbReference>
<feature type="repeat" description="WD" evidence="3">
    <location>
        <begin position="357"/>
        <end position="398"/>
    </location>
</feature>
<dbReference type="PROSITE" id="PS00678">
    <property type="entry name" value="WD_REPEATS_1"/>
    <property type="match status" value="2"/>
</dbReference>
<evidence type="ECO:0000313" key="6">
    <source>
        <dbReference type="Proteomes" id="UP000748531"/>
    </source>
</evidence>
<dbReference type="InterPro" id="IPR015943">
    <property type="entry name" value="WD40/YVTN_repeat-like_dom_sf"/>
</dbReference>
<dbReference type="EMBL" id="LUCH01000888">
    <property type="protein sequence ID" value="KAF5404096.1"/>
    <property type="molecule type" value="Genomic_DNA"/>
</dbReference>
<protein>
    <submittedName>
        <fullName evidence="5">Sperm-associated antigen 16 protein</fullName>
    </submittedName>
</protein>
<dbReference type="InterPro" id="IPR050995">
    <property type="entry name" value="WD-F-box_domain-protein"/>
</dbReference>
<keyword evidence="2" id="KW-0677">Repeat</keyword>
<dbReference type="InterPro" id="IPR036322">
    <property type="entry name" value="WD40_repeat_dom_sf"/>
</dbReference>
<feature type="repeat" description="WD" evidence="3">
    <location>
        <begin position="467"/>
        <end position="508"/>
    </location>
</feature>
<feature type="repeat" description="WD" evidence="3">
    <location>
        <begin position="561"/>
        <end position="595"/>
    </location>
</feature>
<dbReference type="PRINTS" id="PR00320">
    <property type="entry name" value="GPROTEINBRPT"/>
</dbReference>
<evidence type="ECO:0000256" key="1">
    <source>
        <dbReference type="ARBA" id="ARBA00022574"/>
    </source>
</evidence>
<evidence type="ECO:0000313" key="5">
    <source>
        <dbReference type="EMBL" id="KAF5404096.1"/>
    </source>
</evidence>
<feature type="region of interest" description="Disordered" evidence="4">
    <location>
        <begin position="255"/>
        <end position="280"/>
    </location>
</feature>
<reference evidence="5" key="1">
    <citation type="submission" date="2019-05" db="EMBL/GenBank/DDBJ databases">
        <title>Annotation for the trematode Paragonimus heterotremus.</title>
        <authorList>
            <person name="Choi Y.-J."/>
        </authorList>
    </citation>
    <scope>NUCLEOTIDE SEQUENCE</scope>
    <source>
        <strain evidence="5">LC</strain>
    </source>
</reference>
<feature type="repeat" description="WD" evidence="3">
    <location>
        <begin position="668"/>
        <end position="700"/>
    </location>
</feature>
<dbReference type="Proteomes" id="UP000748531">
    <property type="component" value="Unassembled WGS sequence"/>
</dbReference>
<proteinExistence type="predicted"/>
<dbReference type="OrthoDB" id="538223at2759"/>
<keyword evidence="1 3" id="KW-0853">WD repeat</keyword>
<accession>A0A8J4T1W5</accession>
<keyword evidence="6" id="KW-1185">Reference proteome</keyword>
<dbReference type="PROSITE" id="PS50294">
    <property type="entry name" value="WD_REPEATS_REGION"/>
    <property type="match status" value="5"/>
</dbReference>
<dbReference type="Pfam" id="PF00400">
    <property type="entry name" value="WD40"/>
    <property type="match status" value="7"/>
</dbReference>
<evidence type="ECO:0000256" key="3">
    <source>
        <dbReference type="PROSITE-ProRule" id="PRU00221"/>
    </source>
</evidence>
<dbReference type="PANTHER" id="PTHR14604:SF3">
    <property type="entry name" value="SPERM-ASSOCIATED ANTIGEN 16 PROTEIN"/>
    <property type="match status" value="1"/>
</dbReference>
<dbReference type="PROSITE" id="PS50082">
    <property type="entry name" value="WD_REPEATS_2"/>
    <property type="match status" value="6"/>
</dbReference>
<dbReference type="PANTHER" id="PTHR14604">
    <property type="entry name" value="WD40 REPEAT PF20"/>
    <property type="match status" value="1"/>
</dbReference>
<evidence type="ECO:0000256" key="2">
    <source>
        <dbReference type="ARBA" id="ARBA00022737"/>
    </source>
</evidence>
<gene>
    <name evidence="5" type="ORF">PHET_02468</name>
</gene>
<sequence>MALTIALLSTRSLNMELDDSKYFIKEEVLEEDGVSPECNFVAADELGDFETDDTIQDIMSALNECTNNKKAQEDLYELKKTAKSHISPPRVDEFFRSYLLKNKFYETLDMFQIEWFKKVHKGNISLENEAKLPDVYAQNKKMQEENCKLRQEKENALSLFCETEMRLKKMKNERDYHILKHRRLLQEKEQLLADIKKLRSHYAEYEPILRQLRHKYEVAMKEKTLNRVERDRAIGQAEGLRAALVSLQTLGNMTDAVANNGSNQNVRHQASEQQQQQTNALNVPNDEEKVLVSQASQQGVPDTYGERKILHFVPKTITGGGISELPADKGINPLLKIISPGTGNTTKVNGRKLNLSIKAHKTACTGLSVHPSKPLLCSTGDDKQVKIWGLPTLSLLLTIDAHEDWVSSADFNPKAPLLATASGDSSVRLWQYGLDESELVVDRDDKLKNKPVISDRETNRANRLAILKHHTGTVWSVNWHWDGRFLATSGIDTTICIWDTERCSNVQSSNLPSACRVTFRRHSGSVNSVCFLPYGNVLVSASADKTVVLWDVRTGICVQSLIGHKNSVNHAVFNQQGTGIASCDSAGVVRFWDLRRVGHYLHQAANERSSIFPVSSLKLTKPRKSRSHVVSSQVNQVTFDLTGEHLASACSDGRICLVEVASGQVTSIQGHEDAVQSVAFDYDLDCLYSAGSDGKICSWN</sequence>
<comment type="caution">
    <text evidence="5">The sequence shown here is derived from an EMBL/GenBank/DDBJ whole genome shotgun (WGS) entry which is preliminary data.</text>
</comment>
<dbReference type="InterPro" id="IPR020472">
    <property type="entry name" value="WD40_PAC1"/>
</dbReference>
<dbReference type="SMART" id="SM00320">
    <property type="entry name" value="WD40"/>
    <property type="match status" value="7"/>
</dbReference>
<dbReference type="SUPFAM" id="SSF50978">
    <property type="entry name" value="WD40 repeat-like"/>
    <property type="match status" value="1"/>
</dbReference>
<name>A0A8J4T1W5_9TREM</name>
<feature type="repeat" description="WD" evidence="3">
    <location>
        <begin position="519"/>
        <end position="560"/>
    </location>
</feature>
<dbReference type="InterPro" id="IPR001680">
    <property type="entry name" value="WD40_rpt"/>
</dbReference>
<dbReference type="Gene3D" id="2.130.10.10">
    <property type="entry name" value="YVTN repeat-like/Quinoprotein amine dehydrogenase"/>
    <property type="match status" value="4"/>
</dbReference>
<organism evidence="5 6">
    <name type="scientific">Paragonimus heterotremus</name>
    <dbReference type="NCBI Taxonomy" id="100268"/>
    <lineage>
        <taxon>Eukaryota</taxon>
        <taxon>Metazoa</taxon>
        <taxon>Spiralia</taxon>
        <taxon>Lophotrochozoa</taxon>
        <taxon>Platyhelminthes</taxon>
        <taxon>Trematoda</taxon>
        <taxon>Digenea</taxon>
        <taxon>Plagiorchiida</taxon>
        <taxon>Troglotremata</taxon>
        <taxon>Troglotrematidae</taxon>
        <taxon>Paragonimus</taxon>
    </lineage>
</organism>
<dbReference type="InterPro" id="IPR019775">
    <property type="entry name" value="WD40_repeat_CS"/>
</dbReference>
<feature type="repeat" description="WD" evidence="3">
    <location>
        <begin position="399"/>
        <end position="431"/>
    </location>
</feature>